<dbReference type="Proteomes" id="UP000663889">
    <property type="component" value="Unassembled WGS sequence"/>
</dbReference>
<accession>A0A814SP80</accession>
<protein>
    <submittedName>
        <fullName evidence="1">Uncharacterized protein</fullName>
    </submittedName>
</protein>
<dbReference type="AlphaFoldDB" id="A0A814SP80"/>
<comment type="caution">
    <text evidence="1">The sequence shown here is derived from an EMBL/GenBank/DDBJ whole genome shotgun (WGS) entry which is preliminary data.</text>
</comment>
<gene>
    <name evidence="1" type="ORF">SEV965_LOCUS18421</name>
</gene>
<evidence type="ECO:0000313" key="1">
    <source>
        <dbReference type="EMBL" id="CAF1150415.1"/>
    </source>
</evidence>
<organism evidence="1 2">
    <name type="scientific">Rotaria sordida</name>
    <dbReference type="NCBI Taxonomy" id="392033"/>
    <lineage>
        <taxon>Eukaryota</taxon>
        <taxon>Metazoa</taxon>
        <taxon>Spiralia</taxon>
        <taxon>Gnathifera</taxon>
        <taxon>Rotifera</taxon>
        <taxon>Eurotatoria</taxon>
        <taxon>Bdelloidea</taxon>
        <taxon>Philodinida</taxon>
        <taxon>Philodinidae</taxon>
        <taxon>Rotaria</taxon>
    </lineage>
</organism>
<evidence type="ECO:0000313" key="2">
    <source>
        <dbReference type="Proteomes" id="UP000663889"/>
    </source>
</evidence>
<sequence>MYCLSRVLWRPYSWSMSKCRLSSVGIACHLLSIRSHSSLSKPPIQFSFVPPKLPVELEQYGHLLVEYVSSMCMAFNIQAMTCITTLESYHSMDKLEMQREFLTIDADRQRQITYLTSELLKATHRFNLRGAIEFIRERIKSRSSSSTSHSSPISTSVIDKPMQMLLNDHEFYHELSQAVLSNQIVFNDIQRSMAGLYHSLSKYFHSQQT</sequence>
<name>A0A814SP80_9BILA</name>
<dbReference type="EMBL" id="CAJNOU010001096">
    <property type="protein sequence ID" value="CAF1150415.1"/>
    <property type="molecule type" value="Genomic_DNA"/>
</dbReference>
<proteinExistence type="predicted"/>
<reference evidence="1" key="1">
    <citation type="submission" date="2021-02" db="EMBL/GenBank/DDBJ databases">
        <authorList>
            <person name="Nowell W R."/>
        </authorList>
    </citation>
    <scope>NUCLEOTIDE SEQUENCE</scope>
</reference>